<sequence length="126" mass="14714">MGYLLFSNNKSPHAQLDLIWIIRPVVDVLQRTFSRGYKPPSVISFDEATLPSRSWFNPTRQFNKDKPHKWGTKVFVACDAEPHIARGAWELWSKCLCWIQSGIRAFPPVRSNLRQNVIFDWKITLE</sequence>
<reference evidence="3" key="1">
    <citation type="submission" date="2017-03" db="EMBL/GenBank/DDBJ databases">
        <title>Phytopthora megakarya and P. palmivora, two closely related causual agents of cacao black pod achieved similar genome size and gene model numbers by different mechanisms.</title>
        <authorList>
            <person name="Ali S."/>
            <person name="Shao J."/>
            <person name="Larry D.J."/>
            <person name="Kronmiller B."/>
            <person name="Shen D."/>
            <person name="Strem M.D."/>
            <person name="Melnick R.L."/>
            <person name="Guiltinan M.J."/>
            <person name="Tyler B.M."/>
            <person name="Meinhardt L.W."/>
            <person name="Bailey B.A."/>
        </authorList>
    </citation>
    <scope>NUCLEOTIDE SEQUENCE [LARGE SCALE GENOMIC DNA]</scope>
    <source>
        <strain evidence="3">zdho120</strain>
    </source>
</reference>
<feature type="domain" description="PiggyBac transposable element-derived protein" evidence="1">
    <location>
        <begin position="2"/>
        <end position="81"/>
    </location>
</feature>
<dbReference type="Proteomes" id="UP000198211">
    <property type="component" value="Unassembled WGS sequence"/>
</dbReference>
<dbReference type="EMBL" id="NBNE01021182">
    <property type="protein sequence ID" value="OWY91061.1"/>
    <property type="molecule type" value="Genomic_DNA"/>
</dbReference>
<dbReference type="PANTHER" id="PTHR46599:SF3">
    <property type="entry name" value="PIGGYBAC TRANSPOSABLE ELEMENT-DERIVED PROTEIN 4"/>
    <property type="match status" value="1"/>
</dbReference>
<proteinExistence type="predicted"/>
<dbReference type="PANTHER" id="PTHR46599">
    <property type="entry name" value="PIGGYBAC TRANSPOSABLE ELEMENT-DERIVED PROTEIN 4"/>
    <property type="match status" value="1"/>
</dbReference>
<dbReference type="Pfam" id="PF13843">
    <property type="entry name" value="DDE_Tnp_1_7"/>
    <property type="match status" value="1"/>
</dbReference>
<gene>
    <name evidence="2" type="ORF">PHMEG_00040518</name>
</gene>
<comment type="caution">
    <text evidence="2">The sequence shown here is derived from an EMBL/GenBank/DDBJ whole genome shotgun (WGS) entry which is preliminary data.</text>
</comment>
<name>A0A225UDM9_9STRA</name>
<dbReference type="AlphaFoldDB" id="A0A225UDM9"/>
<evidence type="ECO:0000259" key="1">
    <source>
        <dbReference type="Pfam" id="PF13843"/>
    </source>
</evidence>
<dbReference type="InterPro" id="IPR029526">
    <property type="entry name" value="PGBD"/>
</dbReference>
<accession>A0A225UDM9</accession>
<protein>
    <recommendedName>
        <fullName evidence="1">PiggyBac transposable element-derived protein domain-containing protein</fullName>
    </recommendedName>
</protein>
<organism evidence="2 3">
    <name type="scientific">Phytophthora megakarya</name>
    <dbReference type="NCBI Taxonomy" id="4795"/>
    <lineage>
        <taxon>Eukaryota</taxon>
        <taxon>Sar</taxon>
        <taxon>Stramenopiles</taxon>
        <taxon>Oomycota</taxon>
        <taxon>Peronosporomycetes</taxon>
        <taxon>Peronosporales</taxon>
        <taxon>Peronosporaceae</taxon>
        <taxon>Phytophthora</taxon>
    </lineage>
</organism>
<dbReference type="OrthoDB" id="117306at2759"/>
<evidence type="ECO:0000313" key="3">
    <source>
        <dbReference type="Proteomes" id="UP000198211"/>
    </source>
</evidence>
<evidence type="ECO:0000313" key="2">
    <source>
        <dbReference type="EMBL" id="OWY91061.1"/>
    </source>
</evidence>
<keyword evidence="3" id="KW-1185">Reference proteome</keyword>